<dbReference type="RefSeq" id="WP_142812470.1">
    <property type="nucleotide sequence ID" value="NZ_CP036282.1"/>
</dbReference>
<evidence type="ECO:0000313" key="2">
    <source>
        <dbReference type="EMBL" id="QDL55312.1"/>
    </source>
</evidence>
<reference evidence="3" key="1">
    <citation type="submission" date="2019-02" db="EMBL/GenBank/DDBJ databases">
        <title>Complete genome sequence of Rhodoferax sp. Gr-4.</title>
        <authorList>
            <person name="Jin L."/>
        </authorList>
    </citation>
    <scope>NUCLEOTIDE SEQUENCE [LARGE SCALE GENOMIC DNA]</scope>
    <source>
        <strain evidence="3">Gr-4</strain>
    </source>
</reference>
<protein>
    <submittedName>
        <fullName evidence="2">Uncharacterized protein</fullName>
    </submittedName>
</protein>
<dbReference type="AlphaFoldDB" id="A0A515ERM0"/>
<reference evidence="3" key="2">
    <citation type="journal article" date="2020" name="Int. J. Syst. Evol. Microbiol.">
        <title>Genomic insights into a novel species Rhodoferax aquaticus sp. nov., isolated from freshwater.</title>
        <authorList>
            <person name="Li T."/>
            <person name="Zhuo Y."/>
            <person name="Jin C.Z."/>
            <person name="Wu X."/>
            <person name="Ko S.R."/>
            <person name="Jin F.J."/>
            <person name="Ahn C.Y."/>
            <person name="Oh H.M."/>
            <person name="Lee H.G."/>
            <person name="Jin L."/>
        </authorList>
    </citation>
    <scope>NUCLEOTIDE SEQUENCE [LARGE SCALE GENOMIC DNA]</scope>
    <source>
        <strain evidence="3">Gr-4</strain>
    </source>
</reference>
<evidence type="ECO:0000313" key="3">
    <source>
        <dbReference type="Proteomes" id="UP000317365"/>
    </source>
</evidence>
<proteinExistence type="predicted"/>
<feature type="compositionally biased region" description="Basic and acidic residues" evidence="1">
    <location>
        <begin position="1"/>
        <end position="12"/>
    </location>
</feature>
<dbReference type="EMBL" id="CP036282">
    <property type="protein sequence ID" value="QDL55312.1"/>
    <property type="molecule type" value="Genomic_DNA"/>
</dbReference>
<name>A0A515ERM0_9BURK</name>
<feature type="region of interest" description="Disordered" evidence="1">
    <location>
        <begin position="1"/>
        <end position="25"/>
    </location>
</feature>
<sequence>MDISPSREREPGGTHGAAKPPRGLVGPISPPSDLLVFVRSQPFSKSAAAIGLARGQVHRIAHGYWPNDPRRILAAWEAYRGCTDAPGSSWFLRRVLPGGMVRHARTHYTSARLAFRIGTLVAVARVSGGDLLVQTLELSAERFVLNRVEVAE</sequence>
<organism evidence="2 3">
    <name type="scientific">Rhodoferax aquaticus</name>
    <dbReference type="NCBI Taxonomy" id="2527691"/>
    <lineage>
        <taxon>Bacteria</taxon>
        <taxon>Pseudomonadati</taxon>
        <taxon>Pseudomonadota</taxon>
        <taxon>Betaproteobacteria</taxon>
        <taxon>Burkholderiales</taxon>
        <taxon>Comamonadaceae</taxon>
        <taxon>Rhodoferax</taxon>
    </lineage>
</organism>
<gene>
    <name evidence="2" type="ORF">EXZ61_14675</name>
</gene>
<evidence type="ECO:0000256" key="1">
    <source>
        <dbReference type="SAM" id="MobiDB-lite"/>
    </source>
</evidence>
<keyword evidence="3" id="KW-1185">Reference proteome</keyword>
<dbReference type="KEGG" id="rhg:EXZ61_14675"/>
<accession>A0A515ERM0</accession>
<dbReference type="Proteomes" id="UP000317365">
    <property type="component" value="Chromosome"/>
</dbReference>